<proteinExistence type="predicted"/>
<dbReference type="Pfam" id="PF01903">
    <property type="entry name" value="CbiX"/>
    <property type="match status" value="1"/>
</dbReference>
<dbReference type="STRING" id="89524.SAMN05444370_1436"/>
<keyword evidence="4" id="KW-1185">Reference proteome</keyword>
<dbReference type="SUPFAM" id="SSF53800">
    <property type="entry name" value="Chelatase"/>
    <property type="match status" value="1"/>
</dbReference>
<evidence type="ECO:0000256" key="1">
    <source>
        <dbReference type="ARBA" id="ARBA00022723"/>
    </source>
</evidence>
<dbReference type="SUPFAM" id="SSF52833">
    <property type="entry name" value="Thioredoxin-like"/>
    <property type="match status" value="1"/>
</dbReference>
<dbReference type="Gene3D" id="3.40.30.10">
    <property type="entry name" value="Glutaredoxin"/>
    <property type="match status" value="1"/>
</dbReference>
<organism evidence="3 4">
    <name type="scientific">Rubrimonas cliftonensis</name>
    <dbReference type="NCBI Taxonomy" id="89524"/>
    <lineage>
        <taxon>Bacteria</taxon>
        <taxon>Pseudomonadati</taxon>
        <taxon>Pseudomonadota</taxon>
        <taxon>Alphaproteobacteria</taxon>
        <taxon>Rhodobacterales</taxon>
        <taxon>Paracoccaceae</taxon>
        <taxon>Rubrimonas</taxon>
    </lineage>
</organism>
<keyword evidence="1" id="KW-0479">Metal-binding</keyword>
<evidence type="ECO:0000256" key="2">
    <source>
        <dbReference type="ARBA" id="ARBA00023239"/>
    </source>
</evidence>
<name>A0A1H4G8T6_9RHOB</name>
<dbReference type="InterPro" id="IPR036249">
    <property type="entry name" value="Thioredoxin-like_sf"/>
</dbReference>
<dbReference type="CDD" id="cd02980">
    <property type="entry name" value="TRX_Fd_family"/>
    <property type="match status" value="1"/>
</dbReference>
<dbReference type="GO" id="GO:0016829">
    <property type="term" value="F:lyase activity"/>
    <property type="evidence" value="ECO:0007669"/>
    <property type="project" value="UniProtKB-KW"/>
</dbReference>
<protein>
    <submittedName>
        <fullName evidence="3">(2Fe-2S) ferredoxin</fullName>
    </submittedName>
</protein>
<dbReference type="AlphaFoldDB" id="A0A1H4G8T6"/>
<dbReference type="InterPro" id="IPR002762">
    <property type="entry name" value="CbiX-like"/>
</dbReference>
<dbReference type="GO" id="GO:0046872">
    <property type="term" value="F:metal ion binding"/>
    <property type="evidence" value="ECO:0007669"/>
    <property type="project" value="UniProtKB-KW"/>
</dbReference>
<accession>A0A1H4G8T6</accession>
<reference evidence="3" key="1">
    <citation type="submission" date="2016-10" db="EMBL/GenBank/DDBJ databases">
        <authorList>
            <person name="de Groot N.N."/>
        </authorList>
    </citation>
    <scope>NUCLEOTIDE SEQUENCE [LARGE SCALE GENOMIC DNA]</scope>
    <source>
        <strain evidence="3">DSM 15345</strain>
    </source>
</reference>
<sequence length="273" mass="28699">MSTDDNRLAGRLRHGAQASPATGILLVARAAVAAAPVAEMAQWAALARQRHPAARVAFGFVGQGAPSVRAALADLRAEGAHEVLIVPLMLPFEPSLRNSLGRMIARWRATDPAPWPSIRLGTGWAPHTAAPSGLLDCLVAAAAGAEPLSVDTAKPEGSLVPAQHHRVLLCAGGPCTQAGALILWQHLRARQDEWKLRQEGAGMMSCRTTCLGPCALAPVMQVWPDGATYGGLDETGTDAVLRGHVLGGQPVDALRYEPTGRKQRLRGEDGPAQ</sequence>
<keyword evidence="2" id="KW-0456">Lyase</keyword>
<evidence type="ECO:0000313" key="3">
    <source>
        <dbReference type="EMBL" id="SEB05984.1"/>
    </source>
</evidence>
<dbReference type="RefSeq" id="WP_217632282.1">
    <property type="nucleotide sequence ID" value="NZ_FNQM01000043.1"/>
</dbReference>
<dbReference type="Gene3D" id="3.40.50.1400">
    <property type="match status" value="1"/>
</dbReference>
<evidence type="ECO:0000313" key="4">
    <source>
        <dbReference type="Proteomes" id="UP000198703"/>
    </source>
</evidence>
<dbReference type="EMBL" id="FNQM01000043">
    <property type="protein sequence ID" value="SEB05984.1"/>
    <property type="molecule type" value="Genomic_DNA"/>
</dbReference>
<dbReference type="Pfam" id="PF01257">
    <property type="entry name" value="2Fe-2S_thioredx"/>
    <property type="match status" value="1"/>
</dbReference>
<gene>
    <name evidence="3" type="ORF">SAMN05444370_1436</name>
</gene>
<dbReference type="Proteomes" id="UP000198703">
    <property type="component" value="Unassembled WGS sequence"/>
</dbReference>